<dbReference type="Proteomes" id="UP001063166">
    <property type="component" value="Unassembled WGS sequence"/>
</dbReference>
<accession>A0A9P3UTC7</accession>
<name>A0A9P3UTC7_LYOSH</name>
<sequence length="104" mass="11411">MAGRRTRSAAAQKLVPEAPAPPPPSLTSSSRVRTLTEKQQQNVEQHAAKASAAEQRAQTKILRARQAEEEEFGFRRVNSDIESEDEYGTSGTAVSAVDLRTVFR</sequence>
<gene>
    <name evidence="2" type="ORF">LshimejAT787_1502510</name>
</gene>
<evidence type="ECO:0000313" key="3">
    <source>
        <dbReference type="Proteomes" id="UP001063166"/>
    </source>
</evidence>
<keyword evidence="3" id="KW-1185">Reference proteome</keyword>
<organism evidence="2 3">
    <name type="scientific">Lyophyllum shimeji</name>
    <name type="common">Hon-shimeji</name>
    <name type="synonym">Tricholoma shimeji</name>
    <dbReference type="NCBI Taxonomy" id="47721"/>
    <lineage>
        <taxon>Eukaryota</taxon>
        <taxon>Fungi</taxon>
        <taxon>Dikarya</taxon>
        <taxon>Basidiomycota</taxon>
        <taxon>Agaricomycotina</taxon>
        <taxon>Agaricomycetes</taxon>
        <taxon>Agaricomycetidae</taxon>
        <taxon>Agaricales</taxon>
        <taxon>Tricholomatineae</taxon>
        <taxon>Lyophyllaceae</taxon>
        <taxon>Lyophyllum</taxon>
    </lineage>
</organism>
<feature type="region of interest" description="Disordered" evidence="1">
    <location>
        <begin position="1"/>
        <end position="56"/>
    </location>
</feature>
<evidence type="ECO:0000313" key="2">
    <source>
        <dbReference type="EMBL" id="GLB44067.1"/>
    </source>
</evidence>
<comment type="caution">
    <text evidence="2">The sequence shown here is derived from an EMBL/GenBank/DDBJ whole genome shotgun (WGS) entry which is preliminary data.</text>
</comment>
<proteinExistence type="predicted"/>
<dbReference type="AlphaFoldDB" id="A0A9P3UTC7"/>
<evidence type="ECO:0000256" key="1">
    <source>
        <dbReference type="SAM" id="MobiDB-lite"/>
    </source>
</evidence>
<reference evidence="2" key="1">
    <citation type="submission" date="2022-07" db="EMBL/GenBank/DDBJ databases">
        <title>The genome of Lyophyllum shimeji provides insight into the initial evolution of ectomycorrhizal fungal genome.</title>
        <authorList>
            <person name="Kobayashi Y."/>
            <person name="Shibata T."/>
            <person name="Hirakawa H."/>
            <person name="Shigenobu S."/>
            <person name="Nishiyama T."/>
            <person name="Yamada A."/>
            <person name="Hasebe M."/>
            <person name="Kawaguchi M."/>
        </authorList>
    </citation>
    <scope>NUCLEOTIDE SEQUENCE</scope>
    <source>
        <strain evidence="2">AT787</strain>
    </source>
</reference>
<protein>
    <submittedName>
        <fullName evidence="2">Uncharacterized protein</fullName>
    </submittedName>
</protein>
<dbReference type="EMBL" id="BRPK01000015">
    <property type="protein sequence ID" value="GLB44067.1"/>
    <property type="molecule type" value="Genomic_DNA"/>
</dbReference>